<proteinExistence type="inferred from homology"/>
<keyword evidence="17" id="KW-1185">Reference proteome</keyword>
<dbReference type="PROSITE" id="PS00452">
    <property type="entry name" value="GUANYLATE_CYCLASE_1"/>
    <property type="match status" value="1"/>
</dbReference>
<dbReference type="EC" id="4.6.1.2" evidence="2"/>
<feature type="non-terminal residue" evidence="16">
    <location>
        <position position="1"/>
    </location>
</feature>
<comment type="caution">
    <text evidence="16">The sequence shown here is derived from an EMBL/GenBank/DDBJ whole genome shotgun (WGS) entry which is preliminary data.</text>
</comment>
<dbReference type="GO" id="GO:0005886">
    <property type="term" value="C:plasma membrane"/>
    <property type="evidence" value="ECO:0007669"/>
    <property type="project" value="TreeGrafter"/>
</dbReference>
<evidence type="ECO:0000256" key="9">
    <source>
        <dbReference type="ARBA" id="ARBA00023170"/>
    </source>
</evidence>
<feature type="transmembrane region" description="Helical" evidence="14">
    <location>
        <begin position="160"/>
        <end position="185"/>
    </location>
</feature>
<keyword evidence="7" id="KW-0342">GTP-binding</keyword>
<evidence type="ECO:0000256" key="2">
    <source>
        <dbReference type="ARBA" id="ARBA00012202"/>
    </source>
</evidence>
<dbReference type="SMART" id="SM00044">
    <property type="entry name" value="CYCc"/>
    <property type="match status" value="1"/>
</dbReference>
<dbReference type="GO" id="GO:0035556">
    <property type="term" value="P:intracellular signal transduction"/>
    <property type="evidence" value="ECO:0007669"/>
    <property type="project" value="InterPro"/>
</dbReference>
<dbReference type="InterPro" id="IPR001054">
    <property type="entry name" value="A/G_cyclase"/>
</dbReference>
<gene>
    <name evidence="16" type="ORF">EGW08_005455</name>
</gene>
<keyword evidence="3 14" id="KW-0812">Transmembrane</keyword>
<dbReference type="Gene3D" id="6.10.250.780">
    <property type="match status" value="1"/>
</dbReference>
<dbReference type="InterPro" id="IPR011645">
    <property type="entry name" value="HNOB_dom_associated"/>
</dbReference>
<evidence type="ECO:0000256" key="3">
    <source>
        <dbReference type="ARBA" id="ARBA00022692"/>
    </source>
</evidence>
<evidence type="ECO:0000259" key="15">
    <source>
        <dbReference type="PROSITE" id="PS50125"/>
    </source>
</evidence>
<dbReference type="STRING" id="188477.A0A433TZ10"/>
<dbReference type="GO" id="GO:0004016">
    <property type="term" value="F:adenylate cyclase activity"/>
    <property type="evidence" value="ECO:0007669"/>
    <property type="project" value="TreeGrafter"/>
</dbReference>
<dbReference type="Pfam" id="PF00211">
    <property type="entry name" value="Guanylate_cyc"/>
    <property type="match status" value="1"/>
</dbReference>
<dbReference type="GO" id="GO:0005525">
    <property type="term" value="F:GTP binding"/>
    <property type="evidence" value="ECO:0007669"/>
    <property type="project" value="UniProtKB-KW"/>
</dbReference>
<accession>A0A433TZ10</accession>
<evidence type="ECO:0000256" key="11">
    <source>
        <dbReference type="ARBA" id="ARBA00023239"/>
    </source>
</evidence>
<dbReference type="OrthoDB" id="6127067at2759"/>
<keyword evidence="8 14" id="KW-0472">Membrane</keyword>
<dbReference type="InterPro" id="IPR018297">
    <property type="entry name" value="A/G_cyclase_CS"/>
</dbReference>
<keyword evidence="5" id="KW-0547">Nucleotide-binding</keyword>
<comment type="similarity">
    <text evidence="13">Belongs to the adenylyl cyclase class-4/guanylyl cyclase family.</text>
</comment>
<dbReference type="GO" id="GO:0007168">
    <property type="term" value="P:receptor guanylyl cyclase signaling pathway"/>
    <property type="evidence" value="ECO:0007669"/>
    <property type="project" value="TreeGrafter"/>
</dbReference>
<comment type="subcellular location">
    <subcellularLocation>
        <location evidence="1">Membrane</location>
        <topology evidence="1">Single-pass type I membrane protein</topology>
    </subcellularLocation>
</comment>
<dbReference type="InterPro" id="IPR050401">
    <property type="entry name" value="Cyclic_nucleotide_synthase"/>
</dbReference>
<keyword evidence="12" id="KW-0141">cGMP biosynthesis</keyword>
<keyword evidence="4" id="KW-0732">Signal</keyword>
<evidence type="ECO:0000256" key="12">
    <source>
        <dbReference type="ARBA" id="ARBA00023293"/>
    </source>
</evidence>
<name>A0A433TZ10_ELYCH</name>
<evidence type="ECO:0000256" key="6">
    <source>
        <dbReference type="ARBA" id="ARBA00022989"/>
    </source>
</evidence>
<dbReference type="Pfam" id="PF07701">
    <property type="entry name" value="HNOBA"/>
    <property type="match status" value="1"/>
</dbReference>
<evidence type="ECO:0000256" key="5">
    <source>
        <dbReference type="ARBA" id="ARBA00022741"/>
    </source>
</evidence>
<dbReference type="PANTHER" id="PTHR11920:SF499">
    <property type="entry name" value="GUANYLATE CYCLASE DOMAIN-CONTAINING PROTEIN"/>
    <property type="match status" value="1"/>
</dbReference>
<evidence type="ECO:0000256" key="1">
    <source>
        <dbReference type="ARBA" id="ARBA00004479"/>
    </source>
</evidence>
<evidence type="ECO:0000256" key="4">
    <source>
        <dbReference type="ARBA" id="ARBA00022729"/>
    </source>
</evidence>
<dbReference type="CDD" id="cd07302">
    <property type="entry name" value="CHD"/>
    <property type="match status" value="1"/>
</dbReference>
<sequence>LRSCRHFIQCIMSDLMGLVKNMQHGTLWQNHVSFKMLLQASESVGMMLSLGIAYFERGVLPLPDYTRLREEDVSAREYIRIAALFSPFTSKKLVNLESQYPTVFTDIDVFRDHWLINNFTEAGPEKGKQFHEAVMRYFDLLVDLTQDVALRVMEQTDDEIAIALNMVIVACLVFIFVLVMTPILVKMMHMLTSSIQNYAIQASQKSEQLVEEKARSDSLLYQMLPKTVAQQLKMNQTVAAECYDQVTLCFSDIVGFTTLAASSTPFQVVVLLNSLYHVFDEALDQYDVYKVETIGDAYMVVSGLPQRNGSLHVMEIALMALELLRVTRAFVIPHIPDKAVQLRIGCHSGSAVAGVVGTKMPRYCLFGDTVNTASRMESHGLPNSIHISSVTNDLLQSFGGFFVERRGIIDIKGKGPMETFFLRSTTRQYRSSTRQSVQVGHRASVQNQTGLILDASDLQSHGNGSLKSAKQVAWSAENAVA</sequence>
<dbReference type="GO" id="GO:0001653">
    <property type="term" value="F:peptide receptor activity"/>
    <property type="evidence" value="ECO:0007669"/>
    <property type="project" value="TreeGrafter"/>
</dbReference>
<dbReference type="Proteomes" id="UP000271974">
    <property type="component" value="Unassembled WGS sequence"/>
</dbReference>
<dbReference type="EMBL" id="RQTK01000128">
    <property type="protein sequence ID" value="RUS86795.1"/>
    <property type="molecule type" value="Genomic_DNA"/>
</dbReference>
<dbReference type="PROSITE" id="PS50125">
    <property type="entry name" value="GUANYLATE_CYCLASE_2"/>
    <property type="match status" value="1"/>
</dbReference>
<evidence type="ECO:0000313" key="17">
    <source>
        <dbReference type="Proteomes" id="UP000271974"/>
    </source>
</evidence>
<protein>
    <recommendedName>
        <fullName evidence="2">guanylate cyclase</fullName>
        <ecNumber evidence="2">4.6.1.2</ecNumber>
    </recommendedName>
</protein>
<dbReference type="FunFam" id="3.30.70.1230:FF:000004">
    <property type="entry name" value="Guanylate cyclase"/>
    <property type="match status" value="1"/>
</dbReference>
<organism evidence="16 17">
    <name type="scientific">Elysia chlorotica</name>
    <name type="common">Eastern emerald elysia</name>
    <name type="synonym">Sea slug</name>
    <dbReference type="NCBI Taxonomy" id="188477"/>
    <lineage>
        <taxon>Eukaryota</taxon>
        <taxon>Metazoa</taxon>
        <taxon>Spiralia</taxon>
        <taxon>Lophotrochozoa</taxon>
        <taxon>Mollusca</taxon>
        <taxon>Gastropoda</taxon>
        <taxon>Heterobranchia</taxon>
        <taxon>Euthyneura</taxon>
        <taxon>Panpulmonata</taxon>
        <taxon>Sacoglossa</taxon>
        <taxon>Placobranchoidea</taxon>
        <taxon>Plakobranchidae</taxon>
        <taxon>Elysia</taxon>
    </lineage>
</organism>
<evidence type="ECO:0000256" key="8">
    <source>
        <dbReference type="ARBA" id="ARBA00023136"/>
    </source>
</evidence>
<keyword evidence="6 14" id="KW-1133">Transmembrane helix</keyword>
<evidence type="ECO:0000256" key="14">
    <source>
        <dbReference type="SAM" id="Phobius"/>
    </source>
</evidence>
<evidence type="ECO:0000256" key="7">
    <source>
        <dbReference type="ARBA" id="ARBA00023134"/>
    </source>
</evidence>
<evidence type="ECO:0000256" key="13">
    <source>
        <dbReference type="RuleBase" id="RU000405"/>
    </source>
</evidence>
<dbReference type="InterPro" id="IPR029787">
    <property type="entry name" value="Nucleotide_cyclase"/>
</dbReference>
<dbReference type="AlphaFoldDB" id="A0A433TZ10"/>
<feature type="domain" description="Guanylate cyclase" evidence="15">
    <location>
        <begin position="247"/>
        <end position="377"/>
    </location>
</feature>
<dbReference type="GO" id="GO:0004383">
    <property type="term" value="F:guanylate cyclase activity"/>
    <property type="evidence" value="ECO:0007669"/>
    <property type="project" value="UniProtKB-EC"/>
</dbReference>
<dbReference type="Gene3D" id="3.30.70.1230">
    <property type="entry name" value="Nucleotide cyclase"/>
    <property type="match status" value="1"/>
</dbReference>
<reference evidence="16 17" key="1">
    <citation type="submission" date="2019-01" db="EMBL/GenBank/DDBJ databases">
        <title>A draft genome assembly of the solar-powered sea slug Elysia chlorotica.</title>
        <authorList>
            <person name="Cai H."/>
            <person name="Li Q."/>
            <person name="Fang X."/>
            <person name="Li J."/>
            <person name="Curtis N.E."/>
            <person name="Altenburger A."/>
            <person name="Shibata T."/>
            <person name="Feng M."/>
            <person name="Maeda T."/>
            <person name="Schwartz J.A."/>
            <person name="Shigenobu S."/>
            <person name="Lundholm N."/>
            <person name="Nishiyama T."/>
            <person name="Yang H."/>
            <person name="Hasebe M."/>
            <person name="Li S."/>
            <person name="Pierce S.K."/>
            <person name="Wang J."/>
        </authorList>
    </citation>
    <scope>NUCLEOTIDE SEQUENCE [LARGE SCALE GENOMIC DNA]</scope>
    <source>
        <strain evidence="16">EC2010</strain>
        <tissue evidence="16">Whole organism of an adult</tissue>
    </source>
</reference>
<keyword evidence="10" id="KW-0325">Glycoprotein</keyword>
<dbReference type="SUPFAM" id="SSF55073">
    <property type="entry name" value="Nucleotide cyclase"/>
    <property type="match status" value="1"/>
</dbReference>
<evidence type="ECO:0000313" key="16">
    <source>
        <dbReference type="EMBL" id="RUS86795.1"/>
    </source>
</evidence>
<keyword evidence="11 13" id="KW-0456">Lyase</keyword>
<dbReference type="PANTHER" id="PTHR11920">
    <property type="entry name" value="GUANYLYL CYCLASE"/>
    <property type="match status" value="1"/>
</dbReference>
<keyword evidence="9" id="KW-0675">Receptor</keyword>
<evidence type="ECO:0000256" key="10">
    <source>
        <dbReference type="ARBA" id="ARBA00023180"/>
    </source>
</evidence>